<name>A0A6C0B0V6_9ZZZZ</name>
<accession>A0A6C0B0V6</accession>
<dbReference type="EMBL" id="MN739041">
    <property type="protein sequence ID" value="QHS85149.1"/>
    <property type="molecule type" value="Genomic_DNA"/>
</dbReference>
<sequence>MFNQKVNGTISQNPDYVNYSYGAPQVSAREIHNCGTTINKFKKANSCASLPLQTWCQPEVAVASFAMRPIVNPKEYFENINKYLASIIYTDSINLKASGLSQEHYSLYPDYGYEPESSFIQAIKLEVSNKLDFYMSASADQVTMFTNLNPLCEGFIITDMELTVYRSQQNPNHFFHRILFSAFNTTRYNTVSFKAEAYQDTTPIMEQWNNAVKDVSLSENTPKNINTNSIVYVSLITLLNNTTCVTGQEDACGFKGFNLKSSFQQLLNDKFLSPPRDIMWEQPNSISLNVYNSNGNYDNDGNIQIIDNGPSNIDQIISQFKPI</sequence>
<dbReference type="AlphaFoldDB" id="A0A6C0B0V6"/>
<organism evidence="1">
    <name type="scientific">viral metagenome</name>
    <dbReference type="NCBI Taxonomy" id="1070528"/>
    <lineage>
        <taxon>unclassified sequences</taxon>
        <taxon>metagenomes</taxon>
        <taxon>organismal metagenomes</taxon>
    </lineage>
</organism>
<evidence type="ECO:0000313" key="1">
    <source>
        <dbReference type="EMBL" id="QHS85149.1"/>
    </source>
</evidence>
<proteinExistence type="predicted"/>
<protein>
    <submittedName>
        <fullName evidence="1">Uncharacterized protein</fullName>
    </submittedName>
</protein>
<reference evidence="1" key="1">
    <citation type="journal article" date="2020" name="Nature">
        <title>Giant virus diversity and host interactions through global metagenomics.</title>
        <authorList>
            <person name="Schulz F."/>
            <person name="Roux S."/>
            <person name="Paez-Espino D."/>
            <person name="Jungbluth S."/>
            <person name="Walsh D.A."/>
            <person name="Denef V.J."/>
            <person name="McMahon K.D."/>
            <person name="Konstantinidis K.T."/>
            <person name="Eloe-Fadrosh E.A."/>
            <person name="Kyrpides N.C."/>
            <person name="Woyke T."/>
        </authorList>
    </citation>
    <scope>NUCLEOTIDE SEQUENCE</scope>
    <source>
        <strain evidence="1">GVMAG-M-3300009182-67</strain>
    </source>
</reference>